<dbReference type="Pfam" id="PF07678">
    <property type="entry name" value="TED_complement"/>
    <property type="match status" value="1"/>
</dbReference>
<evidence type="ECO:0000313" key="6">
    <source>
        <dbReference type="RefSeq" id="XP_032815689.1"/>
    </source>
</evidence>
<reference evidence="6" key="1">
    <citation type="submission" date="2025-08" db="UniProtKB">
        <authorList>
            <consortium name="RefSeq"/>
        </authorList>
    </citation>
    <scope>IDENTIFICATION</scope>
    <source>
        <tissue evidence="6">Sperm</tissue>
    </source>
</reference>
<sequence>MSDKWCNLKCRVFPIMQYPGFPQTYSESALLSLYDNTNFTRSFVFNFPPNIVQGSSSAVLYIYGDIVGPSLTGLDQLIQMPYGCGEQNMINFAPGIYIRKYLDVSRQTTPDIAAKSLNYMNSGYERELMYRRSDGSFSAFGNSDQQGSTW</sequence>
<evidence type="ECO:0000256" key="1">
    <source>
        <dbReference type="ARBA" id="ARBA00022729"/>
    </source>
</evidence>
<dbReference type="SUPFAM" id="SSF48239">
    <property type="entry name" value="Terpenoid cyclases/Protein prenyltransferases"/>
    <property type="match status" value="1"/>
</dbReference>
<dbReference type="PANTHER" id="PTHR11412">
    <property type="entry name" value="MACROGLOBULIN / COMPLEMENT"/>
    <property type="match status" value="1"/>
</dbReference>
<dbReference type="InterPro" id="IPR019742">
    <property type="entry name" value="MacrogloblnA2_CS"/>
</dbReference>
<dbReference type="SMART" id="SM01419">
    <property type="entry name" value="Thiol-ester_cl"/>
    <property type="match status" value="1"/>
</dbReference>
<name>A0AAJ7WZA0_PETMA</name>
<dbReference type="Gene3D" id="1.50.10.20">
    <property type="match status" value="1"/>
</dbReference>
<evidence type="ECO:0000256" key="2">
    <source>
        <dbReference type="ARBA" id="ARBA00022966"/>
    </source>
</evidence>
<dbReference type="RefSeq" id="XP_032815689.1">
    <property type="nucleotide sequence ID" value="XM_032959798.1"/>
</dbReference>
<organism evidence="5 6">
    <name type="scientific">Petromyzon marinus</name>
    <name type="common">Sea lamprey</name>
    <dbReference type="NCBI Taxonomy" id="7757"/>
    <lineage>
        <taxon>Eukaryota</taxon>
        <taxon>Metazoa</taxon>
        <taxon>Chordata</taxon>
        <taxon>Craniata</taxon>
        <taxon>Vertebrata</taxon>
        <taxon>Cyclostomata</taxon>
        <taxon>Hyperoartia</taxon>
        <taxon>Petromyzontiformes</taxon>
        <taxon>Petromyzontidae</taxon>
        <taxon>Petromyzon</taxon>
    </lineage>
</organism>
<dbReference type="GO" id="GO:0005615">
    <property type="term" value="C:extracellular space"/>
    <property type="evidence" value="ECO:0007669"/>
    <property type="project" value="InterPro"/>
</dbReference>
<evidence type="ECO:0000259" key="4">
    <source>
        <dbReference type="Pfam" id="PF07678"/>
    </source>
</evidence>
<keyword evidence="5" id="KW-1185">Reference proteome</keyword>
<dbReference type="Proteomes" id="UP001318040">
    <property type="component" value="Chromosome 24"/>
</dbReference>
<proteinExistence type="predicted"/>
<dbReference type="InterPro" id="IPR011626">
    <property type="entry name" value="Alpha-macroglobulin_TED"/>
</dbReference>
<dbReference type="KEGG" id="pmrn:116945475"/>
<dbReference type="AlphaFoldDB" id="A0AAJ7WZA0"/>
<dbReference type="InterPro" id="IPR050473">
    <property type="entry name" value="A2M/Complement_sys"/>
</dbReference>
<evidence type="ECO:0000256" key="3">
    <source>
        <dbReference type="ARBA" id="ARBA00023157"/>
    </source>
</evidence>
<keyword evidence="1" id="KW-0732">Signal</keyword>
<dbReference type="InterPro" id="IPR008930">
    <property type="entry name" value="Terpenoid_cyclase/PrenylTrfase"/>
</dbReference>
<keyword evidence="2" id="KW-0882">Thioester bond</keyword>
<feature type="domain" description="Alpha-macroglobulin-like TED" evidence="4">
    <location>
        <begin position="61"/>
        <end position="150"/>
    </location>
</feature>
<dbReference type="InterPro" id="IPR047565">
    <property type="entry name" value="Alpha-macroglob_thiol-ester_cl"/>
</dbReference>
<evidence type="ECO:0000313" key="5">
    <source>
        <dbReference type="Proteomes" id="UP001318040"/>
    </source>
</evidence>
<dbReference type="PANTHER" id="PTHR11412:SF136">
    <property type="entry name" value="CD109 ANTIGEN"/>
    <property type="match status" value="1"/>
</dbReference>
<accession>A0AAJ7WZA0</accession>
<protein>
    <submittedName>
        <fullName evidence="6">CD109 antigen-like</fullName>
    </submittedName>
</protein>
<dbReference type="PROSITE" id="PS00477">
    <property type="entry name" value="ALPHA_2_MACROGLOBULIN"/>
    <property type="match status" value="1"/>
</dbReference>
<gene>
    <name evidence="6" type="primary">LOC116945475</name>
</gene>
<keyword evidence="3" id="KW-1015">Disulfide bond</keyword>